<dbReference type="SUPFAM" id="SSF47384">
    <property type="entry name" value="Homodimeric domain of signal transducing histidine kinase"/>
    <property type="match status" value="1"/>
</dbReference>
<dbReference type="Gene3D" id="1.10.287.130">
    <property type="match status" value="1"/>
</dbReference>
<dbReference type="CDD" id="cd00130">
    <property type="entry name" value="PAS"/>
    <property type="match status" value="1"/>
</dbReference>
<dbReference type="SMART" id="SM00387">
    <property type="entry name" value="HATPase_c"/>
    <property type="match status" value="1"/>
</dbReference>
<dbReference type="CDD" id="cd00082">
    <property type="entry name" value="HisKA"/>
    <property type="match status" value="1"/>
</dbReference>
<dbReference type="RefSeq" id="WP_328987504.1">
    <property type="nucleotide sequence ID" value="NZ_CP121472.1"/>
</dbReference>
<dbReference type="InterPro" id="IPR001610">
    <property type="entry name" value="PAC"/>
</dbReference>
<sequence>MGDTIEQRDPDGGFFRDRQAWLALEEHVVPSLLSQLIKDQHPVRVWVPGCGSGEEAYSLAILLTDAAKAAGCPCKLRIFATDVVEESLARARAGVYPRHRLNHLSPERVGRHFQRSGEHFRVKQRLREKVIVAPHDLLFDPPFYHLALISCRGVLSILNKDNHQRIFAGFHFALRPRGYLFLGRTECLGESQILFAPIVNSLGLYQRQEHAENTARSWRRALADAARPPRRKGPESSSVRPDDNNGYGGVAERALLGHATPPSVLIDRSFKVLHRHGELDGFLSQPAVSDATEDLLTLAVPALRAPLRVLLHRALARREPVYRAGIGIPVTSRDTYQLSLAVVPVENPRESDDLLLVSFHAITGHDWCHVTCAADAEALQQPWLAGNFPTATEEALESSREEMDSLTQELVSVNIQLENKVQQLEELNDDLGNLLVSTDIATLFLDRSLCIRRYTPAAAALISLVAEDQGRLLTAMHWPFRDDALPRDLKRALKGQALEVREIQSEAGRWFLRRVRPYRADDETVQGVVVTFMDITSRKRTEVALRDSEEHLRRITNALPVLISYVDRAGRYRFNNARYRDWFGVDPGAAQGNRVCDVIGENAFAEVQPLMQRALSGETAHFEGWLEYASGGQRCVSAEYIPDTDSQGFTRGFFALVTDITVRRKAEEGLERLRQDNQRHLDELQALLDAAPIGIFFARDPACQDMIMNQAGAALLRGPPDANPSKSGPGAEELAFRVFHSERELRPEELPMQQAAALGRVIGGMELHIRFPDGAEVNLLTHAAPLYDDNRQVRGSVGTFVDVSEQKRLEARLRRQTRDLETINHRKDAFLAMLGHELRNPLTPLRTAVYLLSTNPTPGVDLAWIGEMIDRQVAHLERMVDDLLDVARVRRGTLSLTCEEHPLQGVLQECVEAITLACSEKDLALTCVMPEEPLKVFGDRIRLVQVFSNLLNNAVRYTPDHGQINLTLGLTDDGQVCAEVSDSGKGISSDLLPHVFDIFDSAVSHPDRAHAGLGLGLTLVKQIVGLHDGQVEASSPGLDQGSRFRVTLPLASRTKARDDSAAVFHQGATSSGIACDKGELTLDVLVVDDNLDILSSVAGLLRQLGHRVRVMDGGSRVLDMVRDNPVDLVLLDIGLPDLDGYQVARLLAQEPKRAEFSVVAITGYVDADLAAAAGTSDFDAWLQKPFRLEQLKPHLRKCAPSAHETD</sequence>
<dbReference type="PROSITE" id="PS50110">
    <property type="entry name" value="RESPONSE_REGULATORY"/>
    <property type="match status" value="1"/>
</dbReference>
<dbReference type="PROSITE" id="PS50112">
    <property type="entry name" value="PAS"/>
    <property type="match status" value="1"/>
</dbReference>
<evidence type="ECO:0000256" key="4">
    <source>
        <dbReference type="PROSITE-ProRule" id="PRU00169"/>
    </source>
</evidence>
<dbReference type="SMART" id="SM00388">
    <property type="entry name" value="HisKA"/>
    <property type="match status" value="1"/>
</dbReference>
<feature type="domain" description="Histidine kinase" evidence="7">
    <location>
        <begin position="833"/>
        <end position="1052"/>
    </location>
</feature>
<dbReference type="PROSITE" id="PS50109">
    <property type="entry name" value="HIS_KIN"/>
    <property type="match status" value="1"/>
</dbReference>
<dbReference type="SUPFAM" id="SSF52172">
    <property type="entry name" value="CheY-like"/>
    <property type="match status" value="1"/>
</dbReference>
<organism evidence="12 13">
    <name type="scientific">Thiorhodovibrio winogradskyi</name>
    <dbReference type="NCBI Taxonomy" id="77007"/>
    <lineage>
        <taxon>Bacteria</taxon>
        <taxon>Pseudomonadati</taxon>
        <taxon>Pseudomonadota</taxon>
        <taxon>Gammaproteobacteria</taxon>
        <taxon>Chromatiales</taxon>
        <taxon>Chromatiaceae</taxon>
        <taxon>Thiorhodovibrio</taxon>
    </lineage>
</organism>
<dbReference type="InterPro" id="IPR000014">
    <property type="entry name" value="PAS"/>
</dbReference>
<evidence type="ECO:0000256" key="2">
    <source>
        <dbReference type="ARBA" id="ARBA00012438"/>
    </source>
</evidence>
<feature type="domain" description="CheR-type methyltransferase" evidence="11">
    <location>
        <begin position="14"/>
        <end position="188"/>
    </location>
</feature>
<dbReference type="Pfam" id="PF08448">
    <property type="entry name" value="PAS_4"/>
    <property type="match status" value="2"/>
</dbReference>
<comment type="catalytic activity">
    <reaction evidence="1">
        <text>ATP + protein L-histidine = ADP + protein N-phospho-L-histidine.</text>
        <dbReference type="EC" id="2.7.13.3"/>
    </reaction>
</comment>
<keyword evidence="13" id="KW-1185">Reference proteome</keyword>
<dbReference type="Gene3D" id="3.30.450.20">
    <property type="entry name" value="PAS domain"/>
    <property type="match status" value="3"/>
</dbReference>
<dbReference type="InterPro" id="IPR003661">
    <property type="entry name" value="HisK_dim/P_dom"/>
</dbReference>
<feature type="region of interest" description="Disordered" evidence="6">
    <location>
        <begin position="222"/>
        <end position="246"/>
    </location>
</feature>
<dbReference type="GO" id="GO:0004673">
    <property type="term" value="F:protein histidine kinase activity"/>
    <property type="evidence" value="ECO:0007669"/>
    <property type="project" value="UniProtKB-EC"/>
</dbReference>
<dbReference type="EMBL" id="CP121472">
    <property type="protein sequence ID" value="WPL16983.1"/>
    <property type="molecule type" value="Genomic_DNA"/>
</dbReference>
<dbReference type="InterPro" id="IPR000780">
    <property type="entry name" value="CheR_MeTrfase"/>
</dbReference>
<dbReference type="InterPro" id="IPR005467">
    <property type="entry name" value="His_kinase_dom"/>
</dbReference>
<proteinExistence type="predicted"/>
<feature type="coiled-coil region" evidence="5">
    <location>
        <begin position="396"/>
        <end position="437"/>
    </location>
</feature>
<accession>A0ABZ0S8N4</accession>
<protein>
    <recommendedName>
        <fullName evidence="2">histidine kinase</fullName>
        <ecNumber evidence="2">2.7.13.3</ecNumber>
    </recommendedName>
</protein>
<dbReference type="InterPro" id="IPR022642">
    <property type="entry name" value="CheR_C"/>
</dbReference>
<dbReference type="CDD" id="cd02440">
    <property type="entry name" value="AdoMet_MTases"/>
    <property type="match status" value="1"/>
</dbReference>
<dbReference type="InterPro" id="IPR013656">
    <property type="entry name" value="PAS_4"/>
</dbReference>
<dbReference type="Pfam" id="PF00512">
    <property type="entry name" value="HisKA"/>
    <property type="match status" value="1"/>
</dbReference>
<reference evidence="12 13" key="1">
    <citation type="journal article" date="2023" name="Microorganisms">
        <title>Thiorhodovibrio frisius and Trv. litoralis spp. nov., Two Novel Members from a Clade of Fastidious Purple Sulfur Bacteria That Exhibit Unique Red-Shifted Light-Harvesting Capabilities.</title>
        <authorList>
            <person name="Methner A."/>
            <person name="Kuzyk S.B."/>
            <person name="Petersen J."/>
            <person name="Bauer S."/>
            <person name="Brinkmann H."/>
            <person name="Sichau K."/>
            <person name="Wanner G."/>
            <person name="Wolf J."/>
            <person name="Neumann-Schaal M."/>
            <person name="Henke P."/>
            <person name="Tank M."/>
            <person name="Sproer C."/>
            <person name="Bunk B."/>
            <person name="Overmann J."/>
        </authorList>
    </citation>
    <scope>NUCLEOTIDE SEQUENCE [LARGE SCALE GENOMIC DNA]</scope>
    <source>
        <strain evidence="12 13">DSM 6702</strain>
    </source>
</reference>
<dbReference type="Pfam" id="PF13596">
    <property type="entry name" value="PAS_10"/>
    <property type="match status" value="1"/>
</dbReference>
<dbReference type="InterPro" id="IPR003594">
    <property type="entry name" value="HATPase_dom"/>
</dbReference>
<evidence type="ECO:0000256" key="6">
    <source>
        <dbReference type="SAM" id="MobiDB-lite"/>
    </source>
</evidence>
<evidence type="ECO:0000256" key="1">
    <source>
        <dbReference type="ARBA" id="ARBA00000085"/>
    </source>
</evidence>
<dbReference type="SMART" id="SM00091">
    <property type="entry name" value="PAS"/>
    <property type="match status" value="2"/>
</dbReference>
<dbReference type="Pfam" id="PF01739">
    <property type="entry name" value="CheR"/>
    <property type="match status" value="1"/>
</dbReference>
<feature type="domain" description="Response regulatory" evidence="8">
    <location>
        <begin position="1083"/>
        <end position="1199"/>
    </location>
</feature>
<evidence type="ECO:0000259" key="8">
    <source>
        <dbReference type="PROSITE" id="PS50110"/>
    </source>
</evidence>
<dbReference type="InterPro" id="IPR035965">
    <property type="entry name" value="PAS-like_dom_sf"/>
</dbReference>
<dbReference type="PROSITE" id="PS50113">
    <property type="entry name" value="PAC"/>
    <property type="match status" value="3"/>
</dbReference>
<dbReference type="InterPro" id="IPR011006">
    <property type="entry name" value="CheY-like_superfamily"/>
</dbReference>
<keyword evidence="3 4" id="KW-0597">Phosphoprotein</keyword>
<dbReference type="SMART" id="SM00138">
    <property type="entry name" value="MeTrc"/>
    <property type="match status" value="1"/>
</dbReference>
<evidence type="ECO:0000256" key="5">
    <source>
        <dbReference type="SAM" id="Coils"/>
    </source>
</evidence>
<dbReference type="Proteomes" id="UP001432180">
    <property type="component" value="Chromosome"/>
</dbReference>
<dbReference type="SUPFAM" id="SSF53335">
    <property type="entry name" value="S-adenosyl-L-methionine-dependent methyltransferases"/>
    <property type="match status" value="1"/>
</dbReference>
<keyword evidence="5" id="KW-0175">Coiled coil</keyword>
<dbReference type="InterPro" id="IPR029063">
    <property type="entry name" value="SAM-dependent_MTases_sf"/>
</dbReference>
<dbReference type="InterPro" id="IPR001789">
    <property type="entry name" value="Sig_transdc_resp-reg_receiver"/>
</dbReference>
<evidence type="ECO:0000259" key="7">
    <source>
        <dbReference type="PROSITE" id="PS50109"/>
    </source>
</evidence>
<dbReference type="Pfam" id="PF00072">
    <property type="entry name" value="Response_reg"/>
    <property type="match status" value="1"/>
</dbReference>
<dbReference type="Gene3D" id="3.40.50.150">
    <property type="entry name" value="Vaccinia Virus protein VP39"/>
    <property type="match status" value="1"/>
</dbReference>
<dbReference type="PRINTS" id="PR00996">
    <property type="entry name" value="CHERMTFRASE"/>
</dbReference>
<feature type="domain" description="PAC" evidence="10">
    <location>
        <begin position="763"/>
        <end position="815"/>
    </location>
</feature>
<name>A0ABZ0S8N4_9GAMM</name>
<dbReference type="SMART" id="SM00448">
    <property type="entry name" value="REC"/>
    <property type="match status" value="1"/>
</dbReference>
<dbReference type="InterPro" id="IPR036097">
    <property type="entry name" value="HisK_dim/P_sf"/>
</dbReference>
<feature type="modified residue" description="4-aspartylphosphate" evidence="4">
    <location>
        <position position="1132"/>
    </location>
</feature>
<dbReference type="EC" id="2.7.13.3" evidence="2"/>
<dbReference type="Gene3D" id="3.30.565.10">
    <property type="entry name" value="Histidine kinase-like ATPase, C-terminal domain"/>
    <property type="match status" value="1"/>
</dbReference>
<evidence type="ECO:0000259" key="10">
    <source>
        <dbReference type="PROSITE" id="PS50113"/>
    </source>
</evidence>
<dbReference type="NCBIfam" id="TIGR00229">
    <property type="entry name" value="sensory_box"/>
    <property type="match status" value="1"/>
</dbReference>
<dbReference type="InterPro" id="IPR000700">
    <property type="entry name" value="PAS-assoc_C"/>
</dbReference>
<dbReference type="Gene3D" id="3.40.50.2300">
    <property type="match status" value="1"/>
</dbReference>
<evidence type="ECO:0000256" key="3">
    <source>
        <dbReference type="ARBA" id="ARBA00022553"/>
    </source>
</evidence>
<keyword evidence="12" id="KW-0808">Transferase</keyword>
<feature type="domain" description="PAC" evidence="10">
    <location>
        <begin position="620"/>
        <end position="672"/>
    </location>
</feature>
<gene>
    <name evidence="12" type="primary">arcB_2</name>
    <name evidence="12" type="ORF">Thiowin_01965</name>
</gene>
<evidence type="ECO:0000313" key="13">
    <source>
        <dbReference type="Proteomes" id="UP001432180"/>
    </source>
</evidence>
<dbReference type="SUPFAM" id="SSF55785">
    <property type="entry name" value="PYP-like sensor domain (PAS domain)"/>
    <property type="match status" value="3"/>
</dbReference>
<evidence type="ECO:0000259" key="9">
    <source>
        <dbReference type="PROSITE" id="PS50112"/>
    </source>
</evidence>
<feature type="domain" description="PAS" evidence="9">
    <location>
        <begin position="548"/>
        <end position="618"/>
    </location>
</feature>
<evidence type="ECO:0000313" key="12">
    <source>
        <dbReference type="EMBL" id="WPL16983.1"/>
    </source>
</evidence>
<evidence type="ECO:0000259" key="11">
    <source>
        <dbReference type="PROSITE" id="PS50123"/>
    </source>
</evidence>
<dbReference type="PROSITE" id="PS50123">
    <property type="entry name" value="CHER"/>
    <property type="match status" value="1"/>
</dbReference>
<dbReference type="Pfam" id="PF02518">
    <property type="entry name" value="HATPase_c"/>
    <property type="match status" value="1"/>
</dbReference>
<dbReference type="PANTHER" id="PTHR43547">
    <property type="entry name" value="TWO-COMPONENT HISTIDINE KINASE"/>
    <property type="match status" value="1"/>
</dbReference>
<dbReference type="InterPro" id="IPR036890">
    <property type="entry name" value="HATPase_C_sf"/>
</dbReference>
<feature type="domain" description="PAC" evidence="10">
    <location>
        <begin position="496"/>
        <end position="547"/>
    </location>
</feature>
<dbReference type="SUPFAM" id="SSF55874">
    <property type="entry name" value="ATPase domain of HSP90 chaperone/DNA topoisomerase II/histidine kinase"/>
    <property type="match status" value="1"/>
</dbReference>
<dbReference type="PANTHER" id="PTHR43547:SF2">
    <property type="entry name" value="HYBRID SIGNAL TRANSDUCTION HISTIDINE KINASE C"/>
    <property type="match status" value="1"/>
</dbReference>
<feature type="coiled-coil region" evidence="5">
    <location>
        <begin position="663"/>
        <end position="690"/>
    </location>
</feature>
<dbReference type="SMART" id="SM00086">
    <property type="entry name" value="PAC"/>
    <property type="match status" value="3"/>
</dbReference>